<accession>A0A1J7JZI2</accession>
<dbReference type="Proteomes" id="UP000182658">
    <property type="component" value="Unassembled WGS sequence"/>
</dbReference>
<dbReference type="PANTHER" id="PTHR42748">
    <property type="entry name" value="NITROGEN METABOLITE REPRESSION PROTEIN NMRA FAMILY MEMBER"/>
    <property type="match status" value="1"/>
</dbReference>
<dbReference type="STRING" id="1408157.A0A1J7JZI2"/>
<dbReference type="Gene3D" id="3.40.50.720">
    <property type="entry name" value="NAD(P)-binding Rossmann-like Domain"/>
    <property type="match status" value="1"/>
</dbReference>
<gene>
    <name evidence="4" type="ORF">CONLIGDRAFT_651563</name>
</gene>
<dbReference type="InterPro" id="IPR008030">
    <property type="entry name" value="NmrA-like"/>
</dbReference>
<feature type="domain" description="NmrA-like" evidence="3">
    <location>
        <begin position="5"/>
        <end position="270"/>
    </location>
</feature>
<dbReference type="InParanoid" id="A0A1J7JZI2"/>
<comment type="similarity">
    <text evidence="1">Belongs to the NmrA-type oxidoreductase family.</text>
</comment>
<dbReference type="AlphaFoldDB" id="A0A1J7JZI2"/>
<evidence type="ECO:0000256" key="2">
    <source>
        <dbReference type="ARBA" id="ARBA00022857"/>
    </source>
</evidence>
<name>A0A1J7JZI2_9PEZI</name>
<evidence type="ECO:0000259" key="3">
    <source>
        <dbReference type="Pfam" id="PF05368"/>
    </source>
</evidence>
<sequence length="353" mass="38690">MASAKQTVLVIGVTLSSTGTGAQGQAIIKVLASTGKYHIIATTRDTSSSQAQNLAALPDVEVVASNAEHGYNPDVFSELAARSDAVFVNTDGFGLGEALETFWGIRLFELSARAGVKHLIYSGLDYNGKESNYDPDLYVGHYEGKARVQEWIHAQGKDFPMAWTIIRSGPYAEMLSDAMGPVFQEDGTAVFQIPLGEEGEMPFVSLVDFGWYIDWVLSNPDKSRGLDFGIAIEHAGGKTLAAAYTAATGKSAIYRDIPAEAWNSVAWANLPQKGQTKVGFLSVKDPNALIQTYDEDFAKWFNLYKASTGNKGLIKRDYGFLDEILPSRVKTMEEWMKREGYTGEKIAVLKRRD</sequence>
<proteinExistence type="inferred from homology"/>
<dbReference type="InterPro" id="IPR036291">
    <property type="entry name" value="NAD(P)-bd_dom_sf"/>
</dbReference>
<keyword evidence="5" id="KW-1185">Reference proteome</keyword>
<dbReference type="SUPFAM" id="SSF51735">
    <property type="entry name" value="NAD(P)-binding Rossmann-fold domains"/>
    <property type="match status" value="1"/>
</dbReference>
<protein>
    <submittedName>
        <fullName evidence="4">NAD(P)-binding protein</fullName>
    </submittedName>
</protein>
<dbReference type="EMBL" id="KV875093">
    <property type="protein sequence ID" value="OIW35568.1"/>
    <property type="molecule type" value="Genomic_DNA"/>
</dbReference>
<keyword evidence="2" id="KW-0521">NADP</keyword>
<evidence type="ECO:0000256" key="1">
    <source>
        <dbReference type="ARBA" id="ARBA00006328"/>
    </source>
</evidence>
<dbReference type="PANTHER" id="PTHR42748:SF14">
    <property type="entry name" value="SNOAL-LIKE DOMAIN-CONTAINING PROTEIN"/>
    <property type="match status" value="1"/>
</dbReference>
<evidence type="ECO:0000313" key="4">
    <source>
        <dbReference type="EMBL" id="OIW35568.1"/>
    </source>
</evidence>
<dbReference type="Pfam" id="PF05368">
    <property type="entry name" value="NmrA"/>
    <property type="match status" value="1"/>
</dbReference>
<dbReference type="InterPro" id="IPR051164">
    <property type="entry name" value="NmrA-like_oxidored"/>
</dbReference>
<reference evidence="4 5" key="1">
    <citation type="submission" date="2016-10" db="EMBL/GenBank/DDBJ databases">
        <title>Draft genome sequence of Coniochaeta ligniaria NRRL30616, a lignocellulolytic fungus for bioabatement of inhibitors in plant biomass hydrolysates.</title>
        <authorList>
            <consortium name="DOE Joint Genome Institute"/>
            <person name="Jimenez D.J."/>
            <person name="Hector R.E."/>
            <person name="Riley R."/>
            <person name="Sun H."/>
            <person name="Grigoriev I.V."/>
            <person name="Van Elsas J.D."/>
            <person name="Nichols N.N."/>
        </authorList>
    </citation>
    <scope>NUCLEOTIDE SEQUENCE [LARGE SCALE GENOMIC DNA]</scope>
    <source>
        <strain evidence="4 5">NRRL 30616</strain>
    </source>
</reference>
<evidence type="ECO:0000313" key="5">
    <source>
        <dbReference type="Proteomes" id="UP000182658"/>
    </source>
</evidence>
<dbReference type="Gene3D" id="3.90.25.10">
    <property type="entry name" value="UDP-galactose 4-epimerase, domain 1"/>
    <property type="match status" value="1"/>
</dbReference>
<organism evidence="4 5">
    <name type="scientific">Coniochaeta ligniaria NRRL 30616</name>
    <dbReference type="NCBI Taxonomy" id="1408157"/>
    <lineage>
        <taxon>Eukaryota</taxon>
        <taxon>Fungi</taxon>
        <taxon>Dikarya</taxon>
        <taxon>Ascomycota</taxon>
        <taxon>Pezizomycotina</taxon>
        <taxon>Sordariomycetes</taxon>
        <taxon>Sordariomycetidae</taxon>
        <taxon>Coniochaetales</taxon>
        <taxon>Coniochaetaceae</taxon>
        <taxon>Coniochaeta</taxon>
    </lineage>
</organism>
<dbReference type="GO" id="GO:0005634">
    <property type="term" value="C:nucleus"/>
    <property type="evidence" value="ECO:0007669"/>
    <property type="project" value="TreeGrafter"/>
</dbReference>
<dbReference type="OrthoDB" id="300709at2759"/>